<evidence type="ECO:0000313" key="1">
    <source>
        <dbReference type="EMBL" id="OTP67754.1"/>
    </source>
</evidence>
<protein>
    <submittedName>
        <fullName evidence="1">Uncharacterized protein</fullName>
    </submittedName>
</protein>
<accession>A0A242MAM8</accession>
<name>A0A242MAM8_CABSO</name>
<evidence type="ECO:0000313" key="2">
    <source>
        <dbReference type="Proteomes" id="UP000195221"/>
    </source>
</evidence>
<gene>
    <name evidence="1" type="ORF">PAMC26577_35820</name>
</gene>
<proteinExistence type="predicted"/>
<sequence length="37" mass="4123">MDDPESARTVVIIETLHYNAQIPCDKLTESVYAVDNA</sequence>
<comment type="caution">
    <text evidence="1">The sequence shown here is derived from an EMBL/GenBank/DDBJ whole genome shotgun (WGS) entry which is preliminary data.</text>
</comment>
<dbReference type="Proteomes" id="UP000195221">
    <property type="component" value="Unassembled WGS sequence"/>
</dbReference>
<dbReference type="AlphaFoldDB" id="A0A242MAM8"/>
<organism evidence="1 2">
    <name type="scientific">Caballeronia sordidicola</name>
    <name type="common">Burkholderia sordidicola</name>
    <dbReference type="NCBI Taxonomy" id="196367"/>
    <lineage>
        <taxon>Bacteria</taxon>
        <taxon>Pseudomonadati</taxon>
        <taxon>Pseudomonadota</taxon>
        <taxon>Betaproteobacteria</taxon>
        <taxon>Burkholderiales</taxon>
        <taxon>Burkholderiaceae</taxon>
        <taxon>Caballeronia</taxon>
    </lineage>
</organism>
<dbReference type="EMBL" id="NBTZ01000148">
    <property type="protein sequence ID" value="OTP67754.1"/>
    <property type="molecule type" value="Genomic_DNA"/>
</dbReference>
<reference evidence="1 2" key="1">
    <citation type="submission" date="2017-03" db="EMBL/GenBank/DDBJ databases">
        <title>Genome analysis of strain PAMC 26577.</title>
        <authorList>
            <person name="Oh H.-M."/>
            <person name="Yang J.-A."/>
        </authorList>
    </citation>
    <scope>NUCLEOTIDE SEQUENCE [LARGE SCALE GENOMIC DNA]</scope>
    <source>
        <strain evidence="1 2">PAMC 26577</strain>
    </source>
</reference>